<evidence type="ECO:0000256" key="1">
    <source>
        <dbReference type="SAM" id="Phobius"/>
    </source>
</evidence>
<accession>A0A1F5G5V6</accession>
<feature type="transmembrane region" description="Helical" evidence="1">
    <location>
        <begin position="168"/>
        <end position="189"/>
    </location>
</feature>
<proteinExistence type="predicted"/>
<dbReference type="AlphaFoldDB" id="A0A1F5G5V6"/>
<dbReference type="Pfam" id="PF18900">
    <property type="entry name" value="DUF5656"/>
    <property type="match status" value="1"/>
</dbReference>
<feature type="transmembrane region" description="Helical" evidence="1">
    <location>
        <begin position="201"/>
        <end position="220"/>
    </location>
</feature>
<feature type="transmembrane region" description="Helical" evidence="1">
    <location>
        <begin position="79"/>
        <end position="98"/>
    </location>
</feature>
<dbReference type="InterPro" id="IPR043715">
    <property type="entry name" value="DUF5656"/>
</dbReference>
<gene>
    <name evidence="2" type="ORF">A2870_03535</name>
</gene>
<feature type="transmembrane region" description="Helical" evidence="1">
    <location>
        <begin position="255"/>
        <end position="276"/>
    </location>
</feature>
<dbReference type="EMBL" id="MFAZ01000018">
    <property type="protein sequence ID" value="OGD87194.1"/>
    <property type="molecule type" value="Genomic_DNA"/>
</dbReference>
<name>A0A1F5G5V6_9BACT</name>
<comment type="caution">
    <text evidence="2">The sequence shown here is derived from an EMBL/GenBank/DDBJ whole genome shotgun (WGS) entry which is preliminary data.</text>
</comment>
<feature type="transmembrane region" description="Helical" evidence="1">
    <location>
        <begin position="141"/>
        <end position="162"/>
    </location>
</feature>
<evidence type="ECO:0000313" key="2">
    <source>
        <dbReference type="EMBL" id="OGD87194.1"/>
    </source>
</evidence>
<evidence type="ECO:0000313" key="3">
    <source>
        <dbReference type="Proteomes" id="UP000179102"/>
    </source>
</evidence>
<keyword evidence="1" id="KW-0472">Membrane</keyword>
<dbReference type="Proteomes" id="UP000179102">
    <property type="component" value="Unassembled WGS sequence"/>
</dbReference>
<reference evidence="2 3" key="1">
    <citation type="journal article" date="2016" name="Nat. Commun.">
        <title>Thousands of microbial genomes shed light on interconnected biogeochemical processes in an aquifer system.</title>
        <authorList>
            <person name="Anantharaman K."/>
            <person name="Brown C.T."/>
            <person name="Hug L.A."/>
            <person name="Sharon I."/>
            <person name="Castelle C.J."/>
            <person name="Probst A.J."/>
            <person name="Thomas B.C."/>
            <person name="Singh A."/>
            <person name="Wilkins M.J."/>
            <person name="Karaoz U."/>
            <person name="Brodie E.L."/>
            <person name="Williams K.H."/>
            <person name="Hubbard S.S."/>
            <person name="Banfield J.F."/>
        </authorList>
    </citation>
    <scope>NUCLEOTIDE SEQUENCE [LARGE SCALE GENOMIC DNA]</scope>
</reference>
<keyword evidence="1" id="KW-1133">Transmembrane helix</keyword>
<keyword evidence="1" id="KW-0812">Transmembrane</keyword>
<feature type="transmembrane region" description="Helical" evidence="1">
    <location>
        <begin position="29"/>
        <end position="46"/>
    </location>
</feature>
<protein>
    <submittedName>
        <fullName evidence="2">Uncharacterized protein</fullName>
    </submittedName>
</protein>
<feature type="transmembrane region" description="Helical" evidence="1">
    <location>
        <begin position="52"/>
        <end position="72"/>
    </location>
</feature>
<feature type="transmembrane region" description="Helical" evidence="1">
    <location>
        <begin position="110"/>
        <end position="129"/>
    </location>
</feature>
<sequence>MKLLNLRLPNLHFGPGKITSYEITKRQKIVLMSLFLTIILITAQTVGESLRYETIAFLTLSTILLSIFALWGELSGVKYFLLLLLPTYFVAGASLFYFLLPVRWLTRVPFAFFFGISVYLLMLTSNIYNVAAIRTIALLRAAHAVGLLFTLISGFLLVNVLLSFHLPFYLNVIGITLICGPLYLVGVWATELEDYVSQRAFLYAAVFTIVTAEGGLVFSFWPIVPINGALAIATVMYALLGLSQLHLEDKLKTRVLWEHVAVALLVFVIITISTRWGG</sequence>
<organism evidence="2 3">
    <name type="scientific">Candidatus Curtissbacteria bacterium RIFCSPHIGHO2_01_FULL_41_11</name>
    <dbReference type="NCBI Taxonomy" id="1797711"/>
    <lineage>
        <taxon>Bacteria</taxon>
        <taxon>Candidatus Curtissiibacteriota</taxon>
    </lineage>
</organism>
<dbReference type="STRING" id="1797711.A2870_03535"/>
<feature type="transmembrane region" description="Helical" evidence="1">
    <location>
        <begin position="226"/>
        <end position="243"/>
    </location>
</feature>